<dbReference type="AlphaFoldDB" id="A0A401SKA0"/>
<reference evidence="1 2" key="1">
    <citation type="journal article" date="2018" name="Nat. Ecol. Evol.">
        <title>Shark genomes provide insights into elasmobranch evolution and the origin of vertebrates.</title>
        <authorList>
            <person name="Hara Y"/>
            <person name="Yamaguchi K"/>
            <person name="Onimaru K"/>
            <person name="Kadota M"/>
            <person name="Koyanagi M"/>
            <person name="Keeley SD"/>
            <person name="Tatsumi K"/>
            <person name="Tanaka K"/>
            <person name="Motone F"/>
            <person name="Kageyama Y"/>
            <person name="Nozu R"/>
            <person name="Adachi N"/>
            <person name="Nishimura O"/>
            <person name="Nakagawa R"/>
            <person name="Tanegashima C"/>
            <person name="Kiyatake I"/>
            <person name="Matsumoto R"/>
            <person name="Murakumo K"/>
            <person name="Nishida K"/>
            <person name="Terakita A"/>
            <person name="Kuratani S"/>
            <person name="Sato K"/>
            <person name="Hyodo S Kuraku.S."/>
        </authorList>
    </citation>
    <scope>NUCLEOTIDE SEQUENCE [LARGE SCALE GENOMIC DNA]</scope>
</reference>
<dbReference type="Proteomes" id="UP000287033">
    <property type="component" value="Unassembled WGS sequence"/>
</dbReference>
<dbReference type="EMBL" id="BEZZ01000326">
    <property type="protein sequence ID" value="GCC30811.1"/>
    <property type="molecule type" value="Genomic_DNA"/>
</dbReference>
<comment type="caution">
    <text evidence="1">The sequence shown here is derived from an EMBL/GenBank/DDBJ whole genome shotgun (WGS) entry which is preliminary data.</text>
</comment>
<gene>
    <name evidence="1" type="ORF">chiPu_0009265</name>
</gene>
<protein>
    <submittedName>
        <fullName evidence="1">Uncharacterized protein</fullName>
    </submittedName>
</protein>
<sequence length="104" mass="12098">MRNSLLSVKKVRVITPPCQISAVLTRTRPLEDVTRYQEWPRLHHELSVTSGRDAQLETTQVPRVFVSVHGFRLRGGRKFRRSEGFVSEARIHHIKHWGKCILCL</sequence>
<proteinExistence type="predicted"/>
<name>A0A401SKA0_CHIPU</name>
<evidence type="ECO:0000313" key="1">
    <source>
        <dbReference type="EMBL" id="GCC30811.1"/>
    </source>
</evidence>
<evidence type="ECO:0000313" key="2">
    <source>
        <dbReference type="Proteomes" id="UP000287033"/>
    </source>
</evidence>
<organism evidence="1 2">
    <name type="scientific">Chiloscyllium punctatum</name>
    <name type="common">Brownbanded bambooshark</name>
    <name type="synonym">Hemiscyllium punctatum</name>
    <dbReference type="NCBI Taxonomy" id="137246"/>
    <lineage>
        <taxon>Eukaryota</taxon>
        <taxon>Metazoa</taxon>
        <taxon>Chordata</taxon>
        <taxon>Craniata</taxon>
        <taxon>Vertebrata</taxon>
        <taxon>Chondrichthyes</taxon>
        <taxon>Elasmobranchii</taxon>
        <taxon>Galeomorphii</taxon>
        <taxon>Galeoidea</taxon>
        <taxon>Orectolobiformes</taxon>
        <taxon>Hemiscylliidae</taxon>
        <taxon>Chiloscyllium</taxon>
    </lineage>
</organism>
<accession>A0A401SKA0</accession>
<keyword evidence="2" id="KW-1185">Reference proteome</keyword>